<reference evidence="2" key="1">
    <citation type="submission" date="2019-11" db="EMBL/GenBank/DDBJ databases">
        <title>Characterization of Clostridium perfringens isolates from swine manure treated agricultural soils.</title>
        <authorList>
            <person name="Wushke S.T."/>
        </authorList>
    </citation>
    <scope>NUCLEOTIDE SEQUENCE</scope>
    <source>
        <strain evidence="2">X62</strain>
    </source>
</reference>
<sequence>MNDWNAFGLRATDSHTISVHAAFVPNERTFSIMEPHAEFQHRLYDYPFGAFAAISFAAVTLGIGRHFLDEAEGMLNQQRDAWETARPGRAAFMEYLINEGRCAYTEAKRHYKFHVECSWNELMEQGSVSQQM</sequence>
<comment type="caution">
    <text evidence="2">The sequence shown here is derived from an EMBL/GenBank/DDBJ whole genome shotgun (WGS) entry which is preliminary data.</text>
</comment>
<feature type="non-terminal residue" evidence="2">
    <location>
        <position position="132"/>
    </location>
</feature>
<protein>
    <submittedName>
        <fullName evidence="2">Acyl-CoA dehydrogenase</fullName>
    </submittedName>
</protein>
<dbReference type="AlphaFoldDB" id="A0AAW9KA42"/>
<evidence type="ECO:0000256" key="1">
    <source>
        <dbReference type="SAM" id="Phobius"/>
    </source>
</evidence>
<dbReference type="Gene3D" id="2.40.110.10">
    <property type="entry name" value="Butyryl-CoA Dehydrogenase, subunit A, domain 2"/>
    <property type="match status" value="1"/>
</dbReference>
<dbReference type="Proteomes" id="UP001288944">
    <property type="component" value="Unassembled WGS sequence"/>
</dbReference>
<accession>A0AAW9KA42</accession>
<dbReference type="Gene3D" id="1.20.140.10">
    <property type="entry name" value="Butyryl-CoA Dehydrogenase, subunit A, domain 3"/>
    <property type="match status" value="1"/>
</dbReference>
<gene>
    <name evidence="2" type="ORF">GNF83_20865</name>
</gene>
<proteinExistence type="predicted"/>
<name>A0AAW9KA42_CLOPF</name>
<evidence type="ECO:0000313" key="3">
    <source>
        <dbReference type="Proteomes" id="UP001288944"/>
    </source>
</evidence>
<evidence type="ECO:0000313" key="2">
    <source>
        <dbReference type="EMBL" id="MDZ7543570.1"/>
    </source>
</evidence>
<dbReference type="InterPro" id="IPR046373">
    <property type="entry name" value="Acyl-CoA_Oxase/DH_mid-dom_sf"/>
</dbReference>
<keyword evidence="1" id="KW-0812">Transmembrane</keyword>
<feature type="transmembrane region" description="Helical" evidence="1">
    <location>
        <begin position="48"/>
        <end position="68"/>
    </location>
</feature>
<keyword evidence="1" id="KW-1133">Transmembrane helix</keyword>
<dbReference type="GO" id="GO:0016627">
    <property type="term" value="F:oxidoreductase activity, acting on the CH-CH group of donors"/>
    <property type="evidence" value="ECO:0007669"/>
    <property type="project" value="InterPro"/>
</dbReference>
<organism evidence="2 3">
    <name type="scientific">Clostridium perfringens</name>
    <dbReference type="NCBI Taxonomy" id="1502"/>
    <lineage>
        <taxon>Bacteria</taxon>
        <taxon>Bacillati</taxon>
        <taxon>Bacillota</taxon>
        <taxon>Clostridia</taxon>
        <taxon>Eubacteriales</taxon>
        <taxon>Clostridiaceae</taxon>
        <taxon>Clostridium</taxon>
    </lineage>
</organism>
<dbReference type="EMBL" id="WNUR01001341">
    <property type="protein sequence ID" value="MDZ7543570.1"/>
    <property type="molecule type" value="Genomic_DNA"/>
</dbReference>
<keyword evidence="1" id="KW-0472">Membrane</keyword>